<gene>
    <name evidence="2" type="ORF">AB675_10729</name>
</gene>
<comment type="caution">
    <text evidence="2">The sequence shown here is derived from an EMBL/GenBank/DDBJ whole genome shotgun (WGS) entry which is preliminary data.</text>
</comment>
<dbReference type="Gene3D" id="2.160.10.10">
    <property type="entry name" value="Hexapeptide repeat proteins"/>
    <property type="match status" value="1"/>
</dbReference>
<dbReference type="VEuPathDB" id="FungiDB:AB675_10729"/>
<dbReference type="GeneID" id="28731398"/>
<dbReference type="InterPro" id="IPR001451">
    <property type="entry name" value="Hexapep"/>
</dbReference>
<dbReference type="InterPro" id="IPR050179">
    <property type="entry name" value="Trans_hexapeptide_repeat"/>
</dbReference>
<accession>A0A0N0NMZ1</accession>
<dbReference type="AlphaFoldDB" id="A0A0N0NMZ1"/>
<feature type="compositionally biased region" description="Low complexity" evidence="1">
    <location>
        <begin position="86"/>
        <end position="101"/>
    </location>
</feature>
<organism evidence="2 3">
    <name type="scientific">Cyphellophora attinorum</name>
    <dbReference type="NCBI Taxonomy" id="1664694"/>
    <lineage>
        <taxon>Eukaryota</taxon>
        <taxon>Fungi</taxon>
        <taxon>Dikarya</taxon>
        <taxon>Ascomycota</taxon>
        <taxon>Pezizomycotina</taxon>
        <taxon>Eurotiomycetes</taxon>
        <taxon>Chaetothyriomycetidae</taxon>
        <taxon>Chaetothyriales</taxon>
        <taxon>Cyphellophoraceae</taxon>
        <taxon>Cyphellophora</taxon>
    </lineage>
</organism>
<dbReference type="STRING" id="1664694.A0A0N0NMZ1"/>
<feature type="region of interest" description="Disordered" evidence="1">
    <location>
        <begin position="1"/>
        <end position="30"/>
    </location>
</feature>
<dbReference type="Pfam" id="PF00132">
    <property type="entry name" value="Hexapep"/>
    <property type="match status" value="1"/>
</dbReference>
<proteinExistence type="predicted"/>
<dbReference type="Proteomes" id="UP000038010">
    <property type="component" value="Unassembled WGS sequence"/>
</dbReference>
<feature type="compositionally biased region" description="Polar residues" evidence="1">
    <location>
        <begin position="1"/>
        <end position="26"/>
    </location>
</feature>
<protein>
    <submittedName>
        <fullName evidence="2">Uncharacterized protein</fullName>
    </submittedName>
</protein>
<dbReference type="EMBL" id="LFJN01000011">
    <property type="protein sequence ID" value="KPI40908.1"/>
    <property type="molecule type" value="Genomic_DNA"/>
</dbReference>
<evidence type="ECO:0000313" key="2">
    <source>
        <dbReference type="EMBL" id="KPI40908.1"/>
    </source>
</evidence>
<dbReference type="SUPFAM" id="SSF51161">
    <property type="entry name" value="Trimeric LpxA-like enzymes"/>
    <property type="match status" value="1"/>
</dbReference>
<sequence>MSSQPSTTTTTAQRPSVSLPPSNTTHLDPGAYIRGQHPITLGEHCLIHPRALLTTTTHPLVIGSNCVISEKAIIGGLPPSQSKSDTTSTTAPTTALTSPALGSISAPPTPDLASASQFTQPTFVSNNVTIHPHAQVTHSTTINAYTTIESHAVVYPGVTIGEHSKVCAGVHVRRDVPDWCAVWGNGNLRRLRRPSAAALESMVSIGASDEITDAKEGAKRQGLEDPEERAAEMRQKIEEAEVQRIRGVEKEREAATVLLRNAARAAVAAKRASVTARG</sequence>
<feature type="region of interest" description="Disordered" evidence="1">
    <location>
        <begin position="77"/>
        <end position="112"/>
    </location>
</feature>
<evidence type="ECO:0000313" key="3">
    <source>
        <dbReference type="Proteomes" id="UP000038010"/>
    </source>
</evidence>
<dbReference type="InterPro" id="IPR011004">
    <property type="entry name" value="Trimer_LpxA-like_sf"/>
</dbReference>
<dbReference type="PANTHER" id="PTHR43300">
    <property type="entry name" value="ACETYLTRANSFERASE"/>
    <property type="match status" value="1"/>
</dbReference>
<dbReference type="OrthoDB" id="2355at2759"/>
<name>A0A0N0NMZ1_9EURO</name>
<keyword evidence="3" id="KW-1185">Reference proteome</keyword>
<dbReference type="RefSeq" id="XP_018000871.1">
    <property type="nucleotide sequence ID" value="XM_018139518.1"/>
</dbReference>
<evidence type="ECO:0000256" key="1">
    <source>
        <dbReference type="SAM" id="MobiDB-lite"/>
    </source>
</evidence>
<reference evidence="2 3" key="1">
    <citation type="submission" date="2015-06" db="EMBL/GenBank/DDBJ databases">
        <title>Draft genome of the ant-associated black yeast Phialophora attae CBS 131958.</title>
        <authorList>
            <person name="Moreno L.F."/>
            <person name="Stielow B.J."/>
            <person name="de Hoog S."/>
            <person name="Vicente V.A."/>
            <person name="Weiss V.A."/>
            <person name="de Vries M."/>
            <person name="Cruz L.M."/>
            <person name="Souza E.M."/>
        </authorList>
    </citation>
    <scope>NUCLEOTIDE SEQUENCE [LARGE SCALE GENOMIC DNA]</scope>
    <source>
        <strain evidence="2 3">CBS 131958</strain>
    </source>
</reference>